<evidence type="ECO:0000313" key="3">
    <source>
        <dbReference type="Proteomes" id="UP000041254"/>
    </source>
</evidence>
<keyword evidence="1" id="KW-0812">Transmembrane</keyword>
<feature type="transmembrane region" description="Helical" evidence="1">
    <location>
        <begin position="188"/>
        <end position="206"/>
    </location>
</feature>
<accession>A0A0G4H0W0</accession>
<proteinExistence type="predicted"/>
<gene>
    <name evidence="2" type="ORF">Vbra_6468</name>
</gene>
<evidence type="ECO:0000313" key="2">
    <source>
        <dbReference type="EMBL" id="CEM37191.1"/>
    </source>
</evidence>
<feature type="transmembrane region" description="Helical" evidence="1">
    <location>
        <begin position="138"/>
        <end position="157"/>
    </location>
</feature>
<dbReference type="Proteomes" id="UP000041254">
    <property type="component" value="Unassembled WGS sequence"/>
</dbReference>
<protein>
    <submittedName>
        <fullName evidence="2">Uncharacterized protein</fullName>
    </submittedName>
</protein>
<dbReference type="VEuPathDB" id="CryptoDB:Vbra_6468"/>
<organism evidence="2 3">
    <name type="scientific">Vitrella brassicaformis (strain CCMP3155)</name>
    <dbReference type="NCBI Taxonomy" id="1169540"/>
    <lineage>
        <taxon>Eukaryota</taxon>
        <taxon>Sar</taxon>
        <taxon>Alveolata</taxon>
        <taxon>Colpodellida</taxon>
        <taxon>Vitrellaceae</taxon>
        <taxon>Vitrella</taxon>
    </lineage>
</organism>
<evidence type="ECO:0000256" key="1">
    <source>
        <dbReference type="SAM" id="Phobius"/>
    </source>
</evidence>
<dbReference type="InParanoid" id="A0A0G4H0W0"/>
<keyword evidence="1" id="KW-1133">Transmembrane helix</keyword>
<sequence>METTLRRWQTTPRQLLIAATIAIASFPCSLSRSIYGSSAGYIGPVPPLVASHDAAMQVPQRIEITAADSSLMNADLRYASAADGLAAPSMSEGPPGALFGAIEETKWRDLDASSVPLSSPVLARSSIVLASSVIKKPWPLVAIAVAYNLVCIGILLGRPGQIDNEIQLTPSRKPKGIFGLVPPSEWRIVALLVGWIAINIIVGAWPDIPDEVV</sequence>
<name>A0A0G4H0W0_VITBC</name>
<reference evidence="2 3" key="1">
    <citation type="submission" date="2014-11" db="EMBL/GenBank/DDBJ databases">
        <authorList>
            <person name="Zhu J."/>
            <person name="Qi W."/>
            <person name="Song R."/>
        </authorList>
    </citation>
    <scope>NUCLEOTIDE SEQUENCE [LARGE SCALE GENOMIC DNA]</scope>
</reference>
<dbReference type="EMBL" id="CDMY01000929">
    <property type="protein sequence ID" value="CEM37191.1"/>
    <property type="molecule type" value="Genomic_DNA"/>
</dbReference>
<keyword evidence="3" id="KW-1185">Reference proteome</keyword>
<dbReference type="AlphaFoldDB" id="A0A0G4H0W0"/>
<keyword evidence="1" id="KW-0472">Membrane</keyword>